<feature type="domain" description="SLH" evidence="2">
    <location>
        <begin position="37"/>
        <end position="100"/>
    </location>
</feature>
<keyword evidence="4" id="KW-1185">Reference proteome</keyword>
<evidence type="ECO:0000313" key="4">
    <source>
        <dbReference type="Proteomes" id="UP000253034"/>
    </source>
</evidence>
<dbReference type="InterPro" id="IPR001119">
    <property type="entry name" value="SLH_dom"/>
</dbReference>
<protein>
    <submittedName>
        <fullName evidence="3">S-layer family protein</fullName>
    </submittedName>
</protein>
<keyword evidence="1" id="KW-0677">Repeat</keyword>
<evidence type="ECO:0000259" key="2">
    <source>
        <dbReference type="PROSITE" id="PS51272"/>
    </source>
</evidence>
<proteinExistence type="predicted"/>
<dbReference type="Pfam" id="PF00395">
    <property type="entry name" value="SLH"/>
    <property type="match status" value="1"/>
</dbReference>
<name>A0A369B8K6_9FIRM</name>
<accession>A0A369B8K6</accession>
<dbReference type="AlphaFoldDB" id="A0A369B8K6"/>
<evidence type="ECO:0000313" key="3">
    <source>
        <dbReference type="EMBL" id="RCX17853.1"/>
    </source>
</evidence>
<gene>
    <name evidence="3" type="ORF">DFR58_10618</name>
</gene>
<feature type="domain" description="SLH" evidence="2">
    <location>
        <begin position="186"/>
        <end position="249"/>
    </location>
</feature>
<sequence length="986" mass="107753">MLSASIVLSSLPIGTAAAETAEAVYTGVTNADVLINNMAYTDVKSADLWIREAVYETGVLELLKGYGDKNFGLSKAVSKEEAITKIYTAAGREAEAQVLAQNLDNARSEEDKKKNTLSMWADGFLQLAANEGLITANELADALDEDQAGLEPGDFHRGAAAQRQEVAYWLARALGLVPVYNQQSIFNNFNDWKSADPVKVPFIEAVLSAGIMNGNGKGSFNPASAVTRTQLAQIIKNSEGLILPAAGLGRRTGIVEEIRNQGDYSGSTREELKTIDVRNTSGRLHRIELRAAAGSSQADERSGKTSAGGQRDIVVYKNGTLGKSSLLKTGDRIEYIVSQDNTVRFVKVLSSIYDTKYYVATINNVDTANLLMNTSVFFKLDYPDFDLSKANISFAPGNENAVVNYRYSANVSVDTGGRGSGIVSVTPETYVILTVKDNIVTAVKYLELGQDNRNTVVRGIVEDNNPELGYITLYNEDGTGNSPGGAQRLLESRTYNYGDQNDIEVFKNHQTADLEDIEPGDTVFLKLDGTASVVSVSGVDNYTVKYGKVLSRTSSTLGVQYDDGTQQVLDVDGKAFIVYEGRAVSMSKLQNGDRVKLLLSITNKATVIKEITIEGDEHFISNIYKGKVSKINTASGRISIDSLQRFTNGKWVRTEQKGTNDIRISQEYKMYFDNRAIDTTQANKYFKQAEAYIAVEKDYGGQERAVLISFRNEEDTEDVPYDDSVSHAYPSSGQFSVSKKTHTINGGEGTIVVKDGRLVSTGSISEDDKVYVVANRSYDTGSYYAGVVQIGARQDDSFVQIYRARIKKINENSSFTVESFSQLNGTAWSYSNTPKTFNITYNTRIVGDEGVVGQRDFTDYGDNSYANRTVYIVADNLNALLVTTAPYGTVNARGRIYSISGGDTGAGGTIISQPTDIKLTEAKVYGASRHMWLDSKDMELKILPGSIILKDKKVAKPSELKNGDKIRVIKRDSTTTGEAYIIIVEN</sequence>
<dbReference type="PROSITE" id="PS51272">
    <property type="entry name" value="SLH"/>
    <property type="match status" value="3"/>
</dbReference>
<reference evidence="3 4" key="1">
    <citation type="submission" date="2018-07" db="EMBL/GenBank/DDBJ databases">
        <title>Genomic Encyclopedia of Type Strains, Phase IV (KMG-IV): sequencing the most valuable type-strain genomes for metagenomic binning, comparative biology and taxonomic classification.</title>
        <authorList>
            <person name="Goeker M."/>
        </authorList>
    </citation>
    <scope>NUCLEOTIDE SEQUENCE [LARGE SCALE GENOMIC DNA]</scope>
    <source>
        <strain evidence="3 4">DSM 27016</strain>
    </source>
</reference>
<dbReference type="Proteomes" id="UP000253034">
    <property type="component" value="Unassembled WGS sequence"/>
</dbReference>
<feature type="domain" description="SLH" evidence="2">
    <location>
        <begin position="108"/>
        <end position="184"/>
    </location>
</feature>
<organism evidence="3 4">
    <name type="scientific">Anaerobacterium chartisolvens</name>
    <dbReference type="NCBI Taxonomy" id="1297424"/>
    <lineage>
        <taxon>Bacteria</taxon>
        <taxon>Bacillati</taxon>
        <taxon>Bacillota</taxon>
        <taxon>Clostridia</taxon>
        <taxon>Eubacteriales</taxon>
        <taxon>Oscillospiraceae</taxon>
        <taxon>Anaerobacterium</taxon>
    </lineage>
</organism>
<comment type="caution">
    <text evidence="3">The sequence shown here is derived from an EMBL/GenBank/DDBJ whole genome shotgun (WGS) entry which is preliminary data.</text>
</comment>
<evidence type="ECO:0000256" key="1">
    <source>
        <dbReference type="ARBA" id="ARBA00022737"/>
    </source>
</evidence>
<dbReference type="EMBL" id="QPJT01000006">
    <property type="protein sequence ID" value="RCX17853.1"/>
    <property type="molecule type" value="Genomic_DNA"/>
</dbReference>